<protein>
    <submittedName>
        <fullName evidence="1">Multidrug resistance-associated ABC transporter</fullName>
    </submittedName>
</protein>
<gene>
    <name evidence="1" type="ORF">BDY19DRAFT_996572</name>
</gene>
<reference evidence="1" key="1">
    <citation type="journal article" date="2021" name="Environ. Microbiol.">
        <title>Gene family expansions and transcriptome signatures uncover fungal adaptations to wood decay.</title>
        <authorList>
            <person name="Hage H."/>
            <person name="Miyauchi S."/>
            <person name="Viragh M."/>
            <person name="Drula E."/>
            <person name="Min B."/>
            <person name="Chaduli D."/>
            <person name="Navarro D."/>
            <person name="Favel A."/>
            <person name="Norest M."/>
            <person name="Lesage-Meessen L."/>
            <person name="Balint B."/>
            <person name="Merenyi Z."/>
            <person name="de Eugenio L."/>
            <person name="Morin E."/>
            <person name="Martinez A.T."/>
            <person name="Baldrian P."/>
            <person name="Stursova M."/>
            <person name="Martinez M.J."/>
            <person name="Novotny C."/>
            <person name="Magnuson J.K."/>
            <person name="Spatafora J.W."/>
            <person name="Maurice S."/>
            <person name="Pangilinan J."/>
            <person name="Andreopoulos W."/>
            <person name="LaButti K."/>
            <person name="Hundley H."/>
            <person name="Na H."/>
            <person name="Kuo A."/>
            <person name="Barry K."/>
            <person name="Lipzen A."/>
            <person name="Henrissat B."/>
            <person name="Riley R."/>
            <person name="Ahrendt S."/>
            <person name="Nagy L.G."/>
            <person name="Grigoriev I.V."/>
            <person name="Martin F."/>
            <person name="Rosso M.N."/>
        </authorList>
    </citation>
    <scope>NUCLEOTIDE SEQUENCE</scope>
    <source>
        <strain evidence="1">CBS 384.51</strain>
    </source>
</reference>
<evidence type="ECO:0000313" key="1">
    <source>
        <dbReference type="EMBL" id="KAI0085670.1"/>
    </source>
</evidence>
<dbReference type="Proteomes" id="UP001055072">
    <property type="component" value="Unassembled WGS sequence"/>
</dbReference>
<proteinExistence type="predicted"/>
<evidence type="ECO:0000313" key="2">
    <source>
        <dbReference type="Proteomes" id="UP001055072"/>
    </source>
</evidence>
<name>A0ACB8TUF4_9APHY</name>
<comment type="caution">
    <text evidence="1">The sequence shown here is derived from an EMBL/GenBank/DDBJ whole genome shotgun (WGS) entry which is preliminary data.</text>
</comment>
<sequence>MTEWQLVPDNKPLTSILGVHVYYLPWIGLATSVLLLGVLAVVTGFTRPAQVQAEPKAHPGTLTAIKWYNIIRLGLCVALFGLQLAILSQHYTRLSEALFTLYGYCSLLAIGAIPPTRANAKVYNWHLTLLLLISWFIFAYRNIWPLATYELLPKDLAEGPLMWITGAVLTLNAAIIPLISPRIYVPRKLQAVDEKPNPEQTASLLSRLTFDYMNPMVFHAYRSEKFKGEDIPPLCDGDDAEVLIERAYKELDPLQNDSRRHLFFRILKVFMWEHIEELFLLVIMVLADFLQPVGVNRLLTYVESHGNGAYVHPWVWCLCLFIGQTGVSLISGRYMLQIGRIIARTQGVLTQLIFDHALRVRAFNTHSEASPSSVEQANIEAINGRDVQESTDADAVVSDPPANESSDHDRNAITNSTSNAVTKRQAVSLGTLNNLIATDISNIDGGQYWILTGFYTPTQIVVSIAFLYVVLGWSSLVGVVTLSILLPLPGFIANYSHSIQVERMKKSDTRVETVTEVMGSAIRMVKLFGWEKRMSARIDQQRREEVRVLRKYKLFGMMSNLSNSLILIAAMVATFVTFTIVMRRELTASRVFSSITVFQGLQQHMKGISDQLPGLIDAKVSLDRIDNFLRNSDLVNPAPEPHAPEPETEDEVVGFRDASFTWDGNNTTKNTRKFKLSIEGKIAFRRGKINLITGQSGSGKTSMLMALLGEMYYHPSSPESFVKLPRLGGVAYQAQESWILNETIRDNILFGLPYEESRYKEVLRQCALESDLALFQAGDLTEVGERGVTLSGGQKARVTFARAVYSNAAVLLLDDVFAALDTHTSKWIVDQCLQGELLRGRTIILATHSLALLTPVAHFVVSLNPDGSINSQGTLKRVLEKEAALVLAEADNDSELADESEKAEAQLSKSTGSGTEDGKLVTEEETAEGHVGWSALQLLLRNMAASPSGLVVFWVSFLVPCIGAHSSTILYTWVLGLWARQYEEKNPQDVNVIYYLSIYLAAVALNVTSYAVKVIAFTFGSLRASQVLHRLLVDSVLRSTLRWLDKTPTSRIIARCTQDISSIDGPVSGNFLALIDITTILVLRFTAIIVMSPIYTVPSILIGIVGGWVGQLYMMAQLAVKREMSNARSPILGHFGATVAGIVSVRAYGAQAAFHLESMKRVNRWVRAARTYSSLNKWVAIRSEILSAVFNAGLAAYLVYGSSLDASAIGFTLSMSVVFSNLIQWWVRYFNEFEISGNRQAFIFLERIQQYLNIEHEPAASSQGVPPAYWPASGTLRVESLSARYSETGSDVLNGISFEIRSGERVGIVGRTGSGKSSLTLALLRCLFTEGKVYFDGIDTATINLDALRSAITIIPQVPELLSGTLRENIDPFSEHDDAYLNEMLKAAGLFSLNRDKFGEHLTLDSKLSSAGKNLSVGQRQMIALARAMVRRSRLLILDEATSAIDYETDAIIQESLRQEVAKDVSVLTVAHRLHTVMDSDKIMVLDGGRIIEFGRPQELLQLVNGALRAMVDASSDREGLLARIG</sequence>
<keyword evidence="2" id="KW-1185">Reference proteome</keyword>
<organism evidence="1 2">
    <name type="scientific">Irpex rosettiformis</name>
    <dbReference type="NCBI Taxonomy" id="378272"/>
    <lineage>
        <taxon>Eukaryota</taxon>
        <taxon>Fungi</taxon>
        <taxon>Dikarya</taxon>
        <taxon>Basidiomycota</taxon>
        <taxon>Agaricomycotina</taxon>
        <taxon>Agaricomycetes</taxon>
        <taxon>Polyporales</taxon>
        <taxon>Irpicaceae</taxon>
        <taxon>Irpex</taxon>
    </lineage>
</organism>
<dbReference type="EMBL" id="MU274929">
    <property type="protein sequence ID" value="KAI0085670.1"/>
    <property type="molecule type" value="Genomic_DNA"/>
</dbReference>
<accession>A0ACB8TUF4</accession>